<keyword evidence="3" id="KW-1185">Reference proteome</keyword>
<dbReference type="PANTHER" id="PTHR28080">
    <property type="entry name" value="PEROXISOMAL BIOGENESIS FACTOR 3"/>
    <property type="match status" value="1"/>
</dbReference>
<evidence type="ECO:0000313" key="3">
    <source>
        <dbReference type="Proteomes" id="UP000019335"/>
    </source>
</evidence>
<dbReference type="PANTHER" id="PTHR28080:SF1">
    <property type="entry name" value="PEROXISOMAL BIOGENESIS FACTOR 3"/>
    <property type="match status" value="1"/>
</dbReference>
<protein>
    <submittedName>
        <fullName evidence="2">Peroxisomal biogenesis factor 3</fullName>
    </submittedName>
</protein>
<comment type="caution">
    <text evidence="2">The sequence shown here is derived from an EMBL/GenBank/DDBJ whole genome shotgun (WGS) entry which is preliminary data.</text>
</comment>
<feature type="region of interest" description="Disordered" evidence="1">
    <location>
        <begin position="330"/>
        <end position="392"/>
    </location>
</feature>
<feature type="compositionally biased region" description="Basic and acidic residues" evidence="1">
    <location>
        <begin position="361"/>
        <end position="386"/>
    </location>
</feature>
<dbReference type="OrthoDB" id="206973at2759"/>
<sequence>MGRLQQVYHFLKRNRRAIGLIAGASAAGFAAWRIKRVLDDYKRIIREHDLARLDQHRLQMHMLRSRGECVPALLNFMQTLRKRVYEIVDVTSPVKALKAGRGGLSKQEEQALWHQVKVSGFSRFFLAYYGFNLLNVMLRVQVHILGRYAFEASRQEMLQAAQRDQEEGQGPRGEFCSLGDAGYAATGSSSFGSDDRCRLLSLVYEHFLGEGLRRLKEAVEVAVREELGAWSVHAKIHVDYAELHDALMRIRRRLEGPRGVLLAESPLLQYVLDAASQAEDLGPPGSRLHEMVNETWDAFESPSFKLAVEDCLDVTFRVFLEDLFRSLYASPPSASRSARPGADEKERPLGEGIGEGPVAERSTEEEGSEEARDSDADRAGAEESKPLDPPLAKLIPHMKNAATKVFNGDPQNNEYIRITAQNRSVNLLCSSFFTIETSFD</sequence>
<dbReference type="GO" id="GO:0045046">
    <property type="term" value="P:protein import into peroxisome membrane"/>
    <property type="evidence" value="ECO:0007669"/>
    <property type="project" value="TreeGrafter"/>
</dbReference>
<dbReference type="InterPro" id="IPR006966">
    <property type="entry name" value="Peroxin-3"/>
</dbReference>
<accession>W7TYS6</accession>
<reference evidence="2 3" key="1">
    <citation type="journal article" date="2014" name="Mol. Plant">
        <title>Chromosome Scale Genome Assembly and Transcriptome Profiling of Nannochloropsis gaditana in Nitrogen Depletion.</title>
        <authorList>
            <person name="Corteggiani Carpinelli E."/>
            <person name="Telatin A."/>
            <person name="Vitulo N."/>
            <person name="Forcato C."/>
            <person name="D'Angelo M."/>
            <person name="Schiavon R."/>
            <person name="Vezzi A."/>
            <person name="Giacometti G.M."/>
            <person name="Morosinotto T."/>
            <person name="Valle G."/>
        </authorList>
    </citation>
    <scope>NUCLEOTIDE SEQUENCE [LARGE SCALE GENOMIC DNA]</scope>
    <source>
        <strain evidence="2 3">B-31</strain>
    </source>
</reference>
<dbReference type="GO" id="GO:0005778">
    <property type="term" value="C:peroxisomal membrane"/>
    <property type="evidence" value="ECO:0007669"/>
    <property type="project" value="InterPro"/>
</dbReference>
<name>W7TYS6_9STRA</name>
<dbReference type="GO" id="GO:0030674">
    <property type="term" value="F:protein-macromolecule adaptor activity"/>
    <property type="evidence" value="ECO:0007669"/>
    <property type="project" value="TreeGrafter"/>
</dbReference>
<evidence type="ECO:0000256" key="1">
    <source>
        <dbReference type="SAM" id="MobiDB-lite"/>
    </source>
</evidence>
<feature type="compositionally biased region" description="Low complexity" evidence="1">
    <location>
        <begin position="330"/>
        <end position="340"/>
    </location>
</feature>
<dbReference type="EMBL" id="AZIL01000830">
    <property type="protein sequence ID" value="EWM25801.1"/>
    <property type="molecule type" value="Genomic_DNA"/>
</dbReference>
<proteinExistence type="predicted"/>
<evidence type="ECO:0000313" key="2">
    <source>
        <dbReference type="EMBL" id="EWM25801.1"/>
    </source>
</evidence>
<organism evidence="2 3">
    <name type="scientific">Nannochloropsis gaditana</name>
    <dbReference type="NCBI Taxonomy" id="72520"/>
    <lineage>
        <taxon>Eukaryota</taxon>
        <taxon>Sar</taxon>
        <taxon>Stramenopiles</taxon>
        <taxon>Ochrophyta</taxon>
        <taxon>Eustigmatophyceae</taxon>
        <taxon>Eustigmatales</taxon>
        <taxon>Monodopsidaceae</taxon>
        <taxon>Nannochloropsis</taxon>
    </lineage>
</organism>
<gene>
    <name evidence="2" type="ORF">Naga_100021g8</name>
</gene>
<dbReference type="Pfam" id="PF04882">
    <property type="entry name" value="Peroxin-3"/>
    <property type="match status" value="1"/>
</dbReference>
<dbReference type="Proteomes" id="UP000019335">
    <property type="component" value="Chromosome 10"/>
</dbReference>
<dbReference type="AlphaFoldDB" id="W7TYS6"/>